<feature type="region of interest" description="Disordered" evidence="1">
    <location>
        <begin position="15"/>
        <end position="86"/>
    </location>
</feature>
<proteinExistence type="predicted"/>
<sequence>PSVSVAVRSVVRCSPAKLPPTEAIQPAVSSDSRSGTTDEDNSHSSVSVPDIRKPRTTAVPPCMSLLSKNSPKRRGDVFERDVSSRQ</sequence>
<evidence type="ECO:0000313" key="3">
    <source>
        <dbReference type="WBParaSite" id="PgR049_g049_t03"/>
    </source>
</evidence>
<feature type="compositionally biased region" description="Basic and acidic residues" evidence="1">
    <location>
        <begin position="73"/>
        <end position="86"/>
    </location>
</feature>
<evidence type="ECO:0000313" key="2">
    <source>
        <dbReference type="Proteomes" id="UP000887569"/>
    </source>
</evidence>
<dbReference type="Proteomes" id="UP000887569">
    <property type="component" value="Unplaced"/>
</dbReference>
<accession>A0A915BPA4</accession>
<reference evidence="3 4" key="1">
    <citation type="submission" date="2022-11" db="UniProtKB">
        <authorList>
            <consortium name="WormBaseParasite"/>
        </authorList>
    </citation>
    <scope>IDENTIFICATION</scope>
</reference>
<evidence type="ECO:0000256" key="1">
    <source>
        <dbReference type="SAM" id="MobiDB-lite"/>
    </source>
</evidence>
<keyword evidence="2" id="KW-1185">Reference proteome</keyword>
<name>A0A915BPA4_PARUN</name>
<protein>
    <submittedName>
        <fullName evidence="3 4">Ovule protein</fullName>
    </submittedName>
</protein>
<dbReference type="WBParaSite" id="PgR049_g049_t06">
    <property type="protein sequence ID" value="PgR049_g049_t06"/>
    <property type="gene ID" value="PgR049_g049"/>
</dbReference>
<organism evidence="2 3">
    <name type="scientific">Parascaris univalens</name>
    <name type="common">Nematode worm</name>
    <dbReference type="NCBI Taxonomy" id="6257"/>
    <lineage>
        <taxon>Eukaryota</taxon>
        <taxon>Metazoa</taxon>
        <taxon>Ecdysozoa</taxon>
        <taxon>Nematoda</taxon>
        <taxon>Chromadorea</taxon>
        <taxon>Rhabditida</taxon>
        <taxon>Spirurina</taxon>
        <taxon>Ascaridomorpha</taxon>
        <taxon>Ascaridoidea</taxon>
        <taxon>Ascarididae</taxon>
        <taxon>Parascaris</taxon>
    </lineage>
</organism>
<dbReference type="WBParaSite" id="PgR049_g049_t03">
    <property type="protein sequence ID" value="PgR049_g049_t03"/>
    <property type="gene ID" value="PgR049_g049"/>
</dbReference>
<evidence type="ECO:0000313" key="4">
    <source>
        <dbReference type="WBParaSite" id="PgR049_g049_t06"/>
    </source>
</evidence>
<dbReference type="AlphaFoldDB" id="A0A915BPA4"/>